<accession>A0A3L6DHJ4</accession>
<dbReference type="AlphaFoldDB" id="A0A3L6DHJ4"/>
<reference evidence="2 3" key="1">
    <citation type="journal article" date="2018" name="Nat. Genet.">
        <title>Extensive intraspecific gene order and gene structural variations between Mo17 and other maize genomes.</title>
        <authorList>
            <person name="Sun S."/>
            <person name="Zhou Y."/>
            <person name="Chen J."/>
            <person name="Shi J."/>
            <person name="Zhao H."/>
            <person name="Zhao H."/>
            <person name="Song W."/>
            <person name="Zhang M."/>
            <person name="Cui Y."/>
            <person name="Dong X."/>
            <person name="Liu H."/>
            <person name="Ma X."/>
            <person name="Jiao Y."/>
            <person name="Wang B."/>
            <person name="Wei X."/>
            <person name="Stein J.C."/>
            <person name="Glaubitz J.C."/>
            <person name="Lu F."/>
            <person name="Yu G."/>
            <person name="Liang C."/>
            <person name="Fengler K."/>
            <person name="Li B."/>
            <person name="Rafalski A."/>
            <person name="Schnable P.S."/>
            <person name="Ware D.H."/>
            <person name="Buckler E.S."/>
            <person name="Lai J."/>
        </authorList>
    </citation>
    <scope>NUCLEOTIDE SEQUENCE [LARGE SCALE GENOMIC DNA]</scope>
    <source>
        <strain evidence="3">cv. Missouri 17</strain>
        <tissue evidence="2">Seedling</tissue>
    </source>
</reference>
<protein>
    <submittedName>
        <fullName evidence="2">Uncharacterized protein</fullName>
    </submittedName>
</protein>
<name>A0A3L6DHJ4_MAIZE</name>
<feature type="compositionally biased region" description="Low complexity" evidence="1">
    <location>
        <begin position="43"/>
        <end position="53"/>
    </location>
</feature>
<dbReference type="Proteomes" id="UP000251960">
    <property type="component" value="Chromosome 9"/>
</dbReference>
<sequence>MNSSASRLARTGPLRREGALGAAAFPSSPPSVIPDLSPRRRASAPQPASRPPSSETPMPRLRRRNRATVSGGSPALPDQGNPSSGARVAASLCPPGGCVRE</sequence>
<evidence type="ECO:0000313" key="2">
    <source>
        <dbReference type="EMBL" id="PWZ08100.1"/>
    </source>
</evidence>
<evidence type="ECO:0000313" key="3">
    <source>
        <dbReference type="Proteomes" id="UP000251960"/>
    </source>
</evidence>
<comment type="caution">
    <text evidence="2">The sequence shown here is derived from an EMBL/GenBank/DDBJ whole genome shotgun (WGS) entry which is preliminary data.</text>
</comment>
<organism evidence="2 3">
    <name type="scientific">Zea mays</name>
    <name type="common">Maize</name>
    <dbReference type="NCBI Taxonomy" id="4577"/>
    <lineage>
        <taxon>Eukaryota</taxon>
        <taxon>Viridiplantae</taxon>
        <taxon>Streptophyta</taxon>
        <taxon>Embryophyta</taxon>
        <taxon>Tracheophyta</taxon>
        <taxon>Spermatophyta</taxon>
        <taxon>Magnoliopsida</taxon>
        <taxon>Liliopsida</taxon>
        <taxon>Poales</taxon>
        <taxon>Poaceae</taxon>
        <taxon>PACMAD clade</taxon>
        <taxon>Panicoideae</taxon>
        <taxon>Andropogonodae</taxon>
        <taxon>Andropogoneae</taxon>
        <taxon>Tripsacinae</taxon>
        <taxon>Zea</taxon>
    </lineage>
</organism>
<gene>
    <name evidence="2" type="ORF">Zm00014a_024822</name>
</gene>
<dbReference type="EMBL" id="NCVQ01000010">
    <property type="protein sequence ID" value="PWZ08100.1"/>
    <property type="molecule type" value="Genomic_DNA"/>
</dbReference>
<feature type="region of interest" description="Disordered" evidence="1">
    <location>
        <begin position="1"/>
        <end position="101"/>
    </location>
</feature>
<evidence type="ECO:0000256" key="1">
    <source>
        <dbReference type="SAM" id="MobiDB-lite"/>
    </source>
</evidence>
<proteinExistence type="predicted"/>